<sequence length="235" mass="25988">MDTHVPTDTVREALLFSATLRQPASVPLEEKVAYVETCLKMCGLEAVADASVGSLGIEHRKRTTIGVELAAKSKLLLFLDEPTSGLDSQSSWAILLFLKQLAANGQAILCTHQPSAELFQMFDRLLLLRKGGQVVYFGDIGQDSKTLIHYFESNGARSCDTSENPCAFFHISCEPMMLIPFQELSTLKRSTLMVDVCFRLCYIVDDAGNRPFPPRPAFPRRSPNSSLSRSQELLG</sequence>
<dbReference type="AlphaFoldDB" id="A0AAW0B3S9"/>
<evidence type="ECO:0000313" key="5">
    <source>
        <dbReference type="EMBL" id="KAK7019482.1"/>
    </source>
</evidence>
<dbReference type="GO" id="GO:0140359">
    <property type="term" value="F:ABC-type transporter activity"/>
    <property type="evidence" value="ECO:0007669"/>
    <property type="project" value="InterPro"/>
</dbReference>
<feature type="compositionally biased region" description="Low complexity" evidence="3">
    <location>
        <begin position="219"/>
        <end position="235"/>
    </location>
</feature>
<evidence type="ECO:0000313" key="6">
    <source>
        <dbReference type="Proteomes" id="UP001362999"/>
    </source>
</evidence>
<accession>A0AAW0B3S9</accession>
<evidence type="ECO:0000259" key="4">
    <source>
        <dbReference type="Pfam" id="PF19055"/>
    </source>
</evidence>
<proteinExistence type="predicted"/>
<dbReference type="SUPFAM" id="SSF52540">
    <property type="entry name" value="P-loop containing nucleoside triphosphate hydrolases"/>
    <property type="match status" value="1"/>
</dbReference>
<evidence type="ECO:0000256" key="1">
    <source>
        <dbReference type="ARBA" id="ARBA00022448"/>
    </source>
</evidence>
<dbReference type="Proteomes" id="UP001362999">
    <property type="component" value="Unassembled WGS sequence"/>
</dbReference>
<keyword evidence="1" id="KW-0813">Transport</keyword>
<feature type="region of interest" description="Disordered" evidence="3">
    <location>
        <begin position="213"/>
        <end position="235"/>
    </location>
</feature>
<keyword evidence="2" id="KW-0472">Membrane</keyword>
<feature type="domain" description="ABC transporter family G" evidence="4">
    <location>
        <begin position="112"/>
        <end position="169"/>
    </location>
</feature>
<comment type="caution">
    <text evidence="5">The sequence shown here is derived from an EMBL/GenBank/DDBJ whole genome shotgun (WGS) entry which is preliminary data.</text>
</comment>
<dbReference type="InterPro" id="IPR043926">
    <property type="entry name" value="ABCG_dom"/>
</dbReference>
<gene>
    <name evidence="5" type="ORF">R3P38DRAFT_2537207</name>
</gene>
<organism evidence="5 6">
    <name type="scientific">Favolaschia claudopus</name>
    <dbReference type="NCBI Taxonomy" id="2862362"/>
    <lineage>
        <taxon>Eukaryota</taxon>
        <taxon>Fungi</taxon>
        <taxon>Dikarya</taxon>
        <taxon>Basidiomycota</taxon>
        <taxon>Agaricomycotina</taxon>
        <taxon>Agaricomycetes</taxon>
        <taxon>Agaricomycetidae</taxon>
        <taxon>Agaricales</taxon>
        <taxon>Marasmiineae</taxon>
        <taxon>Mycenaceae</taxon>
        <taxon>Favolaschia</taxon>
    </lineage>
</organism>
<dbReference type="EMBL" id="JAWWNJ010000043">
    <property type="protein sequence ID" value="KAK7019482.1"/>
    <property type="molecule type" value="Genomic_DNA"/>
</dbReference>
<reference evidence="5 6" key="1">
    <citation type="journal article" date="2024" name="J Genomics">
        <title>Draft genome sequencing and assembly of Favolaschia claudopus CIRM-BRFM 2984 isolated from oak limbs.</title>
        <authorList>
            <person name="Navarro D."/>
            <person name="Drula E."/>
            <person name="Chaduli D."/>
            <person name="Cazenave R."/>
            <person name="Ahrendt S."/>
            <person name="Wang J."/>
            <person name="Lipzen A."/>
            <person name="Daum C."/>
            <person name="Barry K."/>
            <person name="Grigoriev I.V."/>
            <person name="Favel A."/>
            <person name="Rosso M.N."/>
            <person name="Martin F."/>
        </authorList>
    </citation>
    <scope>NUCLEOTIDE SEQUENCE [LARGE SCALE GENOMIC DNA]</scope>
    <source>
        <strain evidence="5 6">CIRM-BRFM 2984</strain>
    </source>
</reference>
<protein>
    <submittedName>
        <fullName evidence="5">P-loop containing nucleoside triphosphate hydrolase protein</fullName>
    </submittedName>
</protein>
<keyword evidence="6" id="KW-1185">Reference proteome</keyword>
<dbReference type="PANTHER" id="PTHR19241">
    <property type="entry name" value="ATP-BINDING CASSETTE TRANSPORTER"/>
    <property type="match status" value="1"/>
</dbReference>
<dbReference type="InterPro" id="IPR027417">
    <property type="entry name" value="P-loop_NTPase"/>
</dbReference>
<name>A0AAW0B3S9_9AGAR</name>
<dbReference type="GO" id="GO:0016787">
    <property type="term" value="F:hydrolase activity"/>
    <property type="evidence" value="ECO:0007669"/>
    <property type="project" value="UniProtKB-KW"/>
</dbReference>
<evidence type="ECO:0000256" key="3">
    <source>
        <dbReference type="SAM" id="MobiDB-lite"/>
    </source>
</evidence>
<evidence type="ECO:0000256" key="2">
    <source>
        <dbReference type="ARBA" id="ARBA00023136"/>
    </source>
</evidence>
<dbReference type="Gene3D" id="3.40.50.300">
    <property type="entry name" value="P-loop containing nucleotide triphosphate hydrolases"/>
    <property type="match status" value="1"/>
</dbReference>
<dbReference type="Pfam" id="PF19055">
    <property type="entry name" value="ABC2_membrane_7"/>
    <property type="match status" value="1"/>
</dbReference>
<keyword evidence="5" id="KW-0378">Hydrolase</keyword>